<evidence type="ECO:0000256" key="2">
    <source>
        <dbReference type="SAM" id="MobiDB-lite"/>
    </source>
</evidence>
<name>A0A6I8TW10_AEDAE</name>
<proteinExistence type="predicted"/>
<feature type="region of interest" description="Disordered" evidence="2">
    <location>
        <begin position="279"/>
        <end position="312"/>
    </location>
</feature>
<dbReference type="OrthoDB" id="7763317at2759"/>
<keyword evidence="1" id="KW-0175">Coiled coil</keyword>
<dbReference type="AlphaFoldDB" id="A0A6I8TW10"/>
<evidence type="ECO:0000313" key="4">
    <source>
        <dbReference type="Proteomes" id="UP000008820"/>
    </source>
</evidence>
<evidence type="ECO:0000256" key="1">
    <source>
        <dbReference type="SAM" id="Coils"/>
    </source>
</evidence>
<feature type="coiled-coil region" evidence="1">
    <location>
        <begin position="36"/>
        <end position="140"/>
    </location>
</feature>
<organism evidence="3 4">
    <name type="scientific">Aedes aegypti</name>
    <name type="common">Yellowfever mosquito</name>
    <name type="synonym">Culex aegypti</name>
    <dbReference type="NCBI Taxonomy" id="7159"/>
    <lineage>
        <taxon>Eukaryota</taxon>
        <taxon>Metazoa</taxon>
        <taxon>Ecdysozoa</taxon>
        <taxon>Arthropoda</taxon>
        <taxon>Hexapoda</taxon>
        <taxon>Insecta</taxon>
        <taxon>Pterygota</taxon>
        <taxon>Neoptera</taxon>
        <taxon>Endopterygota</taxon>
        <taxon>Diptera</taxon>
        <taxon>Nematocera</taxon>
        <taxon>Culicoidea</taxon>
        <taxon>Culicidae</taxon>
        <taxon>Culicinae</taxon>
        <taxon>Aedini</taxon>
        <taxon>Aedes</taxon>
        <taxon>Stegomyia</taxon>
    </lineage>
</organism>
<protein>
    <submittedName>
        <fullName evidence="3">Uncharacterized protein</fullName>
    </submittedName>
</protein>
<evidence type="ECO:0000313" key="3">
    <source>
        <dbReference type="EnsemblMetazoa" id="AAEL027820-PA"/>
    </source>
</evidence>
<dbReference type="SUPFAM" id="SSF57997">
    <property type="entry name" value="Tropomyosin"/>
    <property type="match status" value="1"/>
</dbReference>
<dbReference type="Proteomes" id="UP000008820">
    <property type="component" value="Chromosome 2"/>
</dbReference>
<reference evidence="3 4" key="1">
    <citation type="submission" date="2017-06" db="EMBL/GenBank/DDBJ databases">
        <title>Aedes aegypti genome working group (AGWG) sequencing and assembly.</title>
        <authorList>
            <consortium name="Aedes aegypti Genome Working Group (AGWG)"/>
            <person name="Matthews B.J."/>
        </authorList>
    </citation>
    <scope>NUCLEOTIDE SEQUENCE [LARGE SCALE GENOMIC DNA]</scope>
    <source>
        <strain evidence="3 4">LVP_AGWG</strain>
    </source>
</reference>
<keyword evidence="4" id="KW-1185">Reference proteome</keyword>
<dbReference type="EnsemblMetazoa" id="AAEL027820-RA">
    <property type="protein sequence ID" value="AAEL027820-PA"/>
    <property type="gene ID" value="AAEL027820"/>
</dbReference>
<dbReference type="InParanoid" id="A0A6I8TW10"/>
<gene>
    <name evidence="3" type="primary">110677121</name>
</gene>
<sequence>MDEQEFQFARTDFDLDAVRSRLINCICELQSRRNEVTSLKSALDETNRTKATLEQDAKNFQRELVDLQDQLKIALDALNQKDSIRNGFMENAARQNVQLEALTNDNERLNAKIQASQVRILELTRENNKLLEQIKVLQGSRNQPGDSTDRIWKAMDTLNSHLKKLEAEHDVLCGTAESSNKIAAEAAVAVINSRNNLFNVQRENILLKRKIVSLEAKIVSFSSNTEANQPATTEDDSYKKFEEHLVAVNKELELEREVNVKLRSDIASLLTLQSCLTKPLDDDPNEIAEQQSKPDIAEPDEPFKIFPMEEGP</sequence>
<reference evidence="3" key="2">
    <citation type="submission" date="2020-05" db="UniProtKB">
        <authorList>
            <consortium name="EnsemblMetazoa"/>
        </authorList>
    </citation>
    <scope>IDENTIFICATION</scope>
    <source>
        <strain evidence="3">LVP_AGWG</strain>
    </source>
</reference>
<accession>A0A6I8TW10</accession>